<keyword evidence="2" id="KW-1185">Reference proteome</keyword>
<accession>A0A9D4N8B7</accession>
<reference evidence="1" key="1">
    <citation type="journal article" date="2019" name="bioRxiv">
        <title>The Genome of the Zebra Mussel, Dreissena polymorpha: A Resource for Invasive Species Research.</title>
        <authorList>
            <person name="McCartney M.A."/>
            <person name="Auch B."/>
            <person name="Kono T."/>
            <person name="Mallez S."/>
            <person name="Zhang Y."/>
            <person name="Obille A."/>
            <person name="Becker A."/>
            <person name="Abrahante J.E."/>
            <person name="Garbe J."/>
            <person name="Badalamenti J.P."/>
            <person name="Herman A."/>
            <person name="Mangelson H."/>
            <person name="Liachko I."/>
            <person name="Sullivan S."/>
            <person name="Sone E.D."/>
            <person name="Koren S."/>
            <person name="Silverstein K.A.T."/>
            <person name="Beckman K.B."/>
            <person name="Gohl D.M."/>
        </authorList>
    </citation>
    <scope>NUCLEOTIDE SEQUENCE</scope>
    <source>
        <strain evidence="1">Duluth1</strain>
        <tissue evidence="1">Whole animal</tissue>
    </source>
</reference>
<comment type="caution">
    <text evidence="1">The sequence shown here is derived from an EMBL/GenBank/DDBJ whole genome shotgun (WGS) entry which is preliminary data.</text>
</comment>
<evidence type="ECO:0000313" key="2">
    <source>
        <dbReference type="Proteomes" id="UP000828390"/>
    </source>
</evidence>
<protein>
    <submittedName>
        <fullName evidence="1">Uncharacterized protein</fullName>
    </submittedName>
</protein>
<dbReference type="EMBL" id="JAIWYP010000001">
    <property type="protein sequence ID" value="KAH3888567.1"/>
    <property type="molecule type" value="Genomic_DNA"/>
</dbReference>
<sequence>MCNAAIEVQGEKKRPRNTKPKLAVWNLESSQSLKNLRTINKQRKEIGSKNDPLFAERKHAKKEFSRLCRISTAKKLTDEKQEIIGSRSSDMKLFY</sequence>
<name>A0A9D4N8B7_DREPO</name>
<gene>
    <name evidence="1" type="ORF">DPMN_012605</name>
</gene>
<dbReference type="Proteomes" id="UP000828390">
    <property type="component" value="Unassembled WGS sequence"/>
</dbReference>
<evidence type="ECO:0000313" key="1">
    <source>
        <dbReference type="EMBL" id="KAH3888567.1"/>
    </source>
</evidence>
<organism evidence="1 2">
    <name type="scientific">Dreissena polymorpha</name>
    <name type="common">Zebra mussel</name>
    <name type="synonym">Mytilus polymorpha</name>
    <dbReference type="NCBI Taxonomy" id="45954"/>
    <lineage>
        <taxon>Eukaryota</taxon>
        <taxon>Metazoa</taxon>
        <taxon>Spiralia</taxon>
        <taxon>Lophotrochozoa</taxon>
        <taxon>Mollusca</taxon>
        <taxon>Bivalvia</taxon>
        <taxon>Autobranchia</taxon>
        <taxon>Heteroconchia</taxon>
        <taxon>Euheterodonta</taxon>
        <taxon>Imparidentia</taxon>
        <taxon>Neoheterodontei</taxon>
        <taxon>Myida</taxon>
        <taxon>Dreissenoidea</taxon>
        <taxon>Dreissenidae</taxon>
        <taxon>Dreissena</taxon>
    </lineage>
</organism>
<reference evidence="1" key="2">
    <citation type="submission" date="2020-11" db="EMBL/GenBank/DDBJ databases">
        <authorList>
            <person name="McCartney M.A."/>
            <person name="Auch B."/>
            <person name="Kono T."/>
            <person name="Mallez S."/>
            <person name="Becker A."/>
            <person name="Gohl D.M."/>
            <person name="Silverstein K.A.T."/>
            <person name="Koren S."/>
            <person name="Bechman K.B."/>
            <person name="Herman A."/>
            <person name="Abrahante J.E."/>
            <person name="Garbe J."/>
        </authorList>
    </citation>
    <scope>NUCLEOTIDE SEQUENCE</scope>
    <source>
        <strain evidence="1">Duluth1</strain>
        <tissue evidence="1">Whole animal</tissue>
    </source>
</reference>
<dbReference type="AlphaFoldDB" id="A0A9D4N8B7"/>
<proteinExistence type="predicted"/>